<gene>
    <name evidence="2" type="ORF">HDA32_006070</name>
</gene>
<dbReference type="CDD" id="cd00093">
    <property type="entry name" value="HTH_XRE"/>
    <property type="match status" value="1"/>
</dbReference>
<dbReference type="AlphaFoldDB" id="A0A852UAF2"/>
<dbReference type="GO" id="GO:0003677">
    <property type="term" value="F:DNA binding"/>
    <property type="evidence" value="ECO:0007669"/>
    <property type="project" value="InterPro"/>
</dbReference>
<feature type="domain" description="HTH cro/C1-type" evidence="1">
    <location>
        <begin position="18"/>
        <end position="73"/>
    </location>
</feature>
<dbReference type="PROSITE" id="PS50943">
    <property type="entry name" value="HTH_CROC1"/>
    <property type="match status" value="1"/>
</dbReference>
<dbReference type="EMBL" id="JACCCC010000001">
    <property type="protein sequence ID" value="NYE50950.1"/>
    <property type="molecule type" value="Genomic_DNA"/>
</dbReference>
<proteinExistence type="predicted"/>
<organism evidence="2 3">
    <name type="scientific">Spinactinospora alkalitolerans</name>
    <dbReference type="NCBI Taxonomy" id="687207"/>
    <lineage>
        <taxon>Bacteria</taxon>
        <taxon>Bacillati</taxon>
        <taxon>Actinomycetota</taxon>
        <taxon>Actinomycetes</taxon>
        <taxon>Streptosporangiales</taxon>
        <taxon>Nocardiopsidaceae</taxon>
        <taxon>Spinactinospora</taxon>
    </lineage>
</organism>
<dbReference type="Pfam" id="PF13560">
    <property type="entry name" value="HTH_31"/>
    <property type="match status" value="1"/>
</dbReference>
<evidence type="ECO:0000313" key="2">
    <source>
        <dbReference type="EMBL" id="NYE50950.1"/>
    </source>
</evidence>
<dbReference type="Proteomes" id="UP000589036">
    <property type="component" value="Unassembled WGS sequence"/>
</dbReference>
<sequence>MRMAASPTVRRRQLSAILKQMRQAAGLSLDEVAKRVEWSRAKVGHIETGQRKRPSVVEVKALLKEYEVAESDPRYGAVLGLVRQGQQRGWWTRYDDILTGSYVELEAEATAIGHYEAFAVPGLLQTPGYIRALQRARLDRDPKDVQRAIDARLRRQEILTRPDPPAVRVVIEEHALLRLAGDPALMREQVQHLITLADTSTNVTVQVLPTSAGVHAGATGPFVIMDFAEPASPVVYLETYTDGLYLEREAEIAQYRLLWDHIRTSALDEEKTVPHLRRMIT</sequence>
<dbReference type="InterPro" id="IPR043917">
    <property type="entry name" value="DUF5753"/>
</dbReference>
<dbReference type="InterPro" id="IPR010982">
    <property type="entry name" value="Lambda_DNA-bd_dom_sf"/>
</dbReference>
<protein>
    <submittedName>
        <fullName evidence="2">Transcriptional regulator with XRE-family HTH domain</fullName>
    </submittedName>
</protein>
<keyword evidence="3" id="KW-1185">Reference proteome</keyword>
<dbReference type="InterPro" id="IPR001387">
    <property type="entry name" value="Cro/C1-type_HTH"/>
</dbReference>
<accession>A0A852UAF2</accession>
<dbReference type="RefSeq" id="WP_312863389.1">
    <property type="nucleotide sequence ID" value="NZ_JACCCC010000001.1"/>
</dbReference>
<evidence type="ECO:0000313" key="3">
    <source>
        <dbReference type="Proteomes" id="UP000589036"/>
    </source>
</evidence>
<evidence type="ECO:0000259" key="1">
    <source>
        <dbReference type="PROSITE" id="PS50943"/>
    </source>
</evidence>
<dbReference type="Gene3D" id="1.10.260.40">
    <property type="entry name" value="lambda repressor-like DNA-binding domains"/>
    <property type="match status" value="1"/>
</dbReference>
<comment type="caution">
    <text evidence="2">The sequence shown here is derived from an EMBL/GenBank/DDBJ whole genome shotgun (WGS) entry which is preliminary data.</text>
</comment>
<dbReference type="SUPFAM" id="SSF47413">
    <property type="entry name" value="lambda repressor-like DNA-binding domains"/>
    <property type="match status" value="1"/>
</dbReference>
<name>A0A852UAF2_9ACTN</name>
<reference evidence="2 3" key="1">
    <citation type="submission" date="2020-07" db="EMBL/GenBank/DDBJ databases">
        <title>Sequencing the genomes of 1000 actinobacteria strains.</title>
        <authorList>
            <person name="Klenk H.-P."/>
        </authorList>
    </citation>
    <scope>NUCLEOTIDE SEQUENCE [LARGE SCALE GENOMIC DNA]</scope>
    <source>
        <strain evidence="2 3">CXB654</strain>
    </source>
</reference>
<dbReference type="Pfam" id="PF19054">
    <property type="entry name" value="DUF5753"/>
    <property type="match status" value="1"/>
</dbReference>
<dbReference type="SMART" id="SM00530">
    <property type="entry name" value="HTH_XRE"/>
    <property type="match status" value="1"/>
</dbReference>